<accession>A0A1M5GML7</accession>
<evidence type="ECO:0000313" key="3">
    <source>
        <dbReference type="Proteomes" id="UP000184287"/>
    </source>
</evidence>
<dbReference type="PANTHER" id="PTHR43162">
    <property type="match status" value="1"/>
</dbReference>
<reference evidence="3" key="1">
    <citation type="submission" date="2016-11" db="EMBL/GenBank/DDBJ databases">
        <authorList>
            <person name="Varghese N."/>
            <person name="Submissions S."/>
        </authorList>
    </citation>
    <scope>NUCLEOTIDE SEQUENCE [LARGE SCALE GENOMIC DNA]</scope>
    <source>
        <strain evidence="3">DSM 16990</strain>
    </source>
</reference>
<dbReference type="Pfam" id="PF05368">
    <property type="entry name" value="NmrA"/>
    <property type="match status" value="1"/>
</dbReference>
<dbReference type="InterPro" id="IPR051604">
    <property type="entry name" value="Ergot_Alk_Oxidoreductase"/>
</dbReference>
<evidence type="ECO:0000313" key="2">
    <source>
        <dbReference type="EMBL" id="SHG04985.1"/>
    </source>
</evidence>
<keyword evidence="3" id="KW-1185">Reference proteome</keyword>
<name>A0A1M5GML7_9SPHI</name>
<protein>
    <submittedName>
        <fullName evidence="2">Uncharacterized conserved protein YbjT, contains NAD(P)-binding and DUF2867 domains</fullName>
    </submittedName>
</protein>
<organism evidence="2 3">
    <name type="scientific">Pedobacter caeni</name>
    <dbReference type="NCBI Taxonomy" id="288992"/>
    <lineage>
        <taxon>Bacteria</taxon>
        <taxon>Pseudomonadati</taxon>
        <taxon>Bacteroidota</taxon>
        <taxon>Sphingobacteriia</taxon>
        <taxon>Sphingobacteriales</taxon>
        <taxon>Sphingobacteriaceae</taxon>
        <taxon>Pedobacter</taxon>
    </lineage>
</organism>
<dbReference type="Gene3D" id="3.90.25.10">
    <property type="entry name" value="UDP-galactose 4-epimerase, domain 1"/>
    <property type="match status" value="1"/>
</dbReference>
<dbReference type="AlphaFoldDB" id="A0A1M5GML7"/>
<sequence>MEQTNTAPRILVLGASGLTGKAVVQALKTRKETFSIVLASRKKEQVKQWHDEGEHAVYIDLNDARTFPVALKGITRIYLLTGYTVEMIHQSKTLVDAAVDAGVDFIVHLGIFGNGKMTNPHFAWHEMIDSYIKASGIKWSILHPNTFYSQIPVFAPIINGVMQSFIGDKKTGFVAVKDIAEVAALVLAEGPEKHADKHYFLSTENVNIADAAHLLSEVTEKQISYLAHTPADLFAAIESGQFVLPEDREKTYSDSGLGLLQEVYDGRLDSLAVTTNTVSDLLGRPAISLKDWMKENLSLFNLTI</sequence>
<dbReference type="PANTHER" id="PTHR43162:SF1">
    <property type="entry name" value="PRESTALK A DIFFERENTIATION PROTEIN A"/>
    <property type="match status" value="1"/>
</dbReference>
<gene>
    <name evidence="2" type="ORF">SAMN04488522_104285</name>
</gene>
<dbReference type="InterPro" id="IPR036291">
    <property type="entry name" value="NAD(P)-bd_dom_sf"/>
</dbReference>
<dbReference type="STRING" id="288992.SAMN04488522_104285"/>
<dbReference type="OrthoDB" id="9780595at2"/>
<feature type="domain" description="NmrA-like" evidence="1">
    <location>
        <begin position="9"/>
        <end position="237"/>
    </location>
</feature>
<dbReference type="Gene3D" id="3.40.50.720">
    <property type="entry name" value="NAD(P)-binding Rossmann-like Domain"/>
    <property type="match status" value="1"/>
</dbReference>
<evidence type="ECO:0000259" key="1">
    <source>
        <dbReference type="Pfam" id="PF05368"/>
    </source>
</evidence>
<dbReference type="Proteomes" id="UP000184287">
    <property type="component" value="Unassembled WGS sequence"/>
</dbReference>
<dbReference type="InterPro" id="IPR008030">
    <property type="entry name" value="NmrA-like"/>
</dbReference>
<proteinExistence type="predicted"/>
<dbReference type="EMBL" id="FQUQ01000004">
    <property type="protein sequence ID" value="SHG04985.1"/>
    <property type="molecule type" value="Genomic_DNA"/>
</dbReference>
<dbReference type="SUPFAM" id="SSF51735">
    <property type="entry name" value="NAD(P)-binding Rossmann-fold domains"/>
    <property type="match status" value="1"/>
</dbReference>
<dbReference type="RefSeq" id="WP_073233003.1">
    <property type="nucleotide sequence ID" value="NZ_FQUQ01000004.1"/>
</dbReference>